<feature type="compositionally biased region" description="Basic and acidic residues" evidence="1">
    <location>
        <begin position="362"/>
        <end position="375"/>
    </location>
</feature>
<dbReference type="GeneID" id="111134729"/>
<evidence type="ECO:0000256" key="1">
    <source>
        <dbReference type="SAM" id="MobiDB-lite"/>
    </source>
</evidence>
<feature type="region of interest" description="Disordered" evidence="1">
    <location>
        <begin position="79"/>
        <end position="126"/>
    </location>
</feature>
<keyword evidence="3" id="KW-1185">Reference proteome</keyword>
<evidence type="ECO:0000313" key="3">
    <source>
        <dbReference type="Proteomes" id="UP000694844"/>
    </source>
</evidence>
<gene>
    <name evidence="4 5" type="primary">LOC111134729</name>
</gene>
<organism evidence="3 4">
    <name type="scientific">Crassostrea virginica</name>
    <name type="common">Eastern oyster</name>
    <dbReference type="NCBI Taxonomy" id="6565"/>
    <lineage>
        <taxon>Eukaryota</taxon>
        <taxon>Metazoa</taxon>
        <taxon>Spiralia</taxon>
        <taxon>Lophotrochozoa</taxon>
        <taxon>Mollusca</taxon>
        <taxon>Bivalvia</taxon>
        <taxon>Autobranchia</taxon>
        <taxon>Pteriomorphia</taxon>
        <taxon>Ostreida</taxon>
        <taxon>Ostreoidea</taxon>
        <taxon>Ostreidae</taxon>
        <taxon>Crassostrea</taxon>
    </lineage>
</organism>
<dbReference type="KEGG" id="cvn:111134729"/>
<sequence>MGTIGNQPRTGSVTKSTTIYPRTKAVLRTNSTTVSPQTRTVLGINSTTMYSQNSTVSEASSITMYSQSRAVLRTNSTTKYPQNSTVSRTNSTTMYPPTKSVSRTNSTTMYPPTKAVSGTSSKIPIPQQPTPIDNGQVWAILGCVLTIGNLVAAVGFYLSRRRKKKLRKAKKDGVLKEDYGNVPSDSHYTLPTNQDHQYHQIMINPEGFPVDDSGYLTVIERYSGKNSGYMEMSHFSSSQRSNSYQEIRDFCDDTFPPTAHSYLHASRSLDREWCEQGFTDNSSGIATKRIHKKREKYLVNIDIPSFPTDEGEMDAGNDVRKSCVLSPELMDEDLFESLKDFARYFTTLSVKKKKQLESAEENGERRETVDNKTNEESNADSTANKQFVIEEIKSEKRLSETLQNNRCDTDEKGVTMKETHVSNSPLNIHVEMLKQDNHHGSIEKQLDPRMKLTQEVRIPIQTDAVVHIHHTTDDADKIHQDKARKFERLPENIVYKQETQQYTNQQQQQQQCGQLQINEIVKIK</sequence>
<proteinExistence type="predicted"/>
<keyword evidence="2" id="KW-0472">Membrane</keyword>
<name>A0A8B8EI68_CRAVI</name>
<evidence type="ECO:0000313" key="4">
    <source>
        <dbReference type="RefSeq" id="XP_022339760.1"/>
    </source>
</evidence>
<dbReference type="Proteomes" id="UP000694844">
    <property type="component" value="Chromosome 5"/>
</dbReference>
<protein>
    <submittedName>
        <fullName evidence="4 5">Uncharacterized protein LOC111134729</fullName>
    </submittedName>
</protein>
<accession>A0A8B8EI68</accession>
<dbReference type="RefSeq" id="XP_022339761.1">
    <property type="nucleotide sequence ID" value="XM_022484053.1"/>
</dbReference>
<feature type="compositionally biased region" description="Polar residues" evidence="1">
    <location>
        <begin position="79"/>
        <end position="122"/>
    </location>
</feature>
<evidence type="ECO:0000313" key="5">
    <source>
        <dbReference type="RefSeq" id="XP_022339761.1"/>
    </source>
</evidence>
<dbReference type="OrthoDB" id="10592077at2759"/>
<dbReference type="RefSeq" id="XP_022339760.1">
    <property type="nucleotide sequence ID" value="XM_022484052.1"/>
</dbReference>
<reference evidence="4 5" key="1">
    <citation type="submission" date="2025-04" db="UniProtKB">
        <authorList>
            <consortium name="RefSeq"/>
        </authorList>
    </citation>
    <scope>IDENTIFICATION</scope>
    <source>
        <tissue evidence="4 5">Whole sample</tissue>
    </source>
</reference>
<keyword evidence="2" id="KW-1133">Transmembrane helix</keyword>
<evidence type="ECO:0000256" key="2">
    <source>
        <dbReference type="SAM" id="Phobius"/>
    </source>
</evidence>
<feature type="region of interest" description="Disordered" evidence="1">
    <location>
        <begin position="353"/>
        <end position="386"/>
    </location>
</feature>
<feature type="transmembrane region" description="Helical" evidence="2">
    <location>
        <begin position="137"/>
        <end position="158"/>
    </location>
</feature>
<dbReference type="AlphaFoldDB" id="A0A8B8EI68"/>
<keyword evidence="2" id="KW-0812">Transmembrane</keyword>